<dbReference type="Gene3D" id="3.50.50.60">
    <property type="entry name" value="FAD/NAD(P)-binding domain"/>
    <property type="match status" value="1"/>
</dbReference>
<dbReference type="Pfam" id="PF12831">
    <property type="entry name" value="FAD_oxidored"/>
    <property type="match status" value="1"/>
</dbReference>
<dbReference type="InterPro" id="IPR006222">
    <property type="entry name" value="GCVT_N"/>
</dbReference>
<keyword evidence="2" id="KW-0560">Oxidoreductase</keyword>
<sequence length="987" mass="105220">MPRQRRPGTGIDPAQKLDFQFDGLPLQGVAGDTLAAALLANGVRVVGRSFKYHRARGIVTAGPEEPNALVELREGARLEPNTKATTVELFDGLSARSQNRWPSLGLDLMAVNQLASPLLAAGFYYKTFMWPRHFWEKLYEPAIRRAAGLGRASGLPDPDSYEKCYAHADLLVVGAGPAGLIAALLAARSGARVILAEEDFLLGGRLLAEAFLIDDAPAHLWARRVEAELETLPNVRILKRTAVFGAYDDGTFGAIEKVADHLPEPEPGQVRQRYWQIVAARAVLATGGIERGIAFGGNDRPGVMLASAVRTYLHRFGVAAASRIAVFTSSDDGWKTAFDLAAAGIEVPFLADARADVAADLVERGRRLGLRVELGARVEDATGATGLNGAYLRSARGTTWLPIEALAVSGGWNSNLGLSTHLGGKPEWSETAAAFLPGKTPSWMRVAGAAAGAFGLGEAFRGGVEAALAVLGELERRVPAFDMPIASDDPARTTPLWRVEGASGKAFVDLQHDVTVKDVELAHREGFKAVEHLKRYTTLGMATDQGKSMAILGQAIMADLEKVGPAGLGTTRARPPQVPVAIGALAGRHRGRQFRPTRLTASHDWAAAAAAPFMDAGLWKRAQYFARPGETNWRQAVDREVLTVRAHVGVADVSTLGKIAVLGPDAGIFLDKVYVNGFSGLAVGKVRYGLMLREDGFVMDDGTAARLGDTDYLVSTTTANAANVMMHLEYCHQVLWPQLDVRMASVTEQWAQFAVAGPKARALLSGILPSTPLENGDLPHMGCRPIEIGGVRGRLFRLSFSGELAFELAVPARFGAALWRSLVHAAETLGGSAYGSEALGVMRIEKGHVGGAELNGRTTAFDLGLGRLLSRKKDFIGRVMAARPALNDLHRMRLVGLVPLDGRAKLPVGAHLVPEGERPAASVDQGYVTSAAYSPTLGHPIALALLSGGPERLGQTIRVVDPLRDGDALARIVAPVFVDPEGSRVLA</sequence>
<dbReference type="InterPro" id="IPR036188">
    <property type="entry name" value="FAD/NAD-bd_sf"/>
</dbReference>
<dbReference type="OrthoDB" id="5287468at2"/>
<dbReference type="Pfam" id="PF13510">
    <property type="entry name" value="Fer2_4"/>
    <property type="match status" value="1"/>
</dbReference>
<dbReference type="Gene3D" id="3.10.20.440">
    <property type="entry name" value="2Fe-2S iron-sulphur cluster binding domain, sarcosine oxidase, alpha subunit, N-terminal domain"/>
    <property type="match status" value="1"/>
</dbReference>
<evidence type="ECO:0000313" key="6">
    <source>
        <dbReference type="EMBL" id="SNB74186.1"/>
    </source>
</evidence>
<dbReference type="InterPro" id="IPR029043">
    <property type="entry name" value="GcvT/YgfZ_C"/>
</dbReference>
<dbReference type="SUPFAM" id="SSF101790">
    <property type="entry name" value="Aminomethyltransferase beta-barrel domain"/>
    <property type="match status" value="1"/>
</dbReference>
<reference evidence="6 7" key="1">
    <citation type="submission" date="2017-06" db="EMBL/GenBank/DDBJ databases">
        <authorList>
            <person name="Kim H.J."/>
            <person name="Triplett B.A."/>
        </authorList>
    </citation>
    <scope>NUCLEOTIDE SEQUENCE [LARGE SCALE GENOMIC DNA]</scope>
    <source>
        <strain evidence="6 7">B29T1</strain>
    </source>
</reference>
<evidence type="ECO:0000259" key="5">
    <source>
        <dbReference type="Pfam" id="PF17806"/>
    </source>
</evidence>
<accession>A0A212RP27</accession>
<dbReference type="PANTHER" id="PTHR43757:SF2">
    <property type="entry name" value="AMINOMETHYLTRANSFERASE, MITOCHONDRIAL"/>
    <property type="match status" value="1"/>
</dbReference>
<protein>
    <submittedName>
        <fullName evidence="6">N-methylglutamate dehydrogenase subunit C</fullName>
    </submittedName>
</protein>
<dbReference type="PRINTS" id="PR00411">
    <property type="entry name" value="PNDRDTASEI"/>
</dbReference>
<dbReference type="Gene3D" id="3.30.1360.120">
    <property type="entry name" value="Probable tRNA modification gtpase trme, domain 1"/>
    <property type="match status" value="1"/>
</dbReference>
<dbReference type="SUPFAM" id="SSF103025">
    <property type="entry name" value="Folate-binding domain"/>
    <property type="match status" value="1"/>
</dbReference>
<dbReference type="PANTHER" id="PTHR43757">
    <property type="entry name" value="AMINOMETHYLTRANSFERASE"/>
    <property type="match status" value="1"/>
</dbReference>
<keyword evidence="7" id="KW-1185">Reference proteome</keyword>
<dbReference type="NCBIfam" id="TIGR01372">
    <property type="entry name" value="soxA"/>
    <property type="match status" value="1"/>
</dbReference>
<evidence type="ECO:0000313" key="7">
    <source>
        <dbReference type="Proteomes" id="UP000197065"/>
    </source>
</evidence>
<feature type="domain" description="Aminomethyltransferase C-terminal" evidence="4">
    <location>
        <begin position="893"/>
        <end position="979"/>
    </location>
</feature>
<feature type="domain" description="GCVT N-terminal" evidence="3">
    <location>
        <begin position="603"/>
        <end position="873"/>
    </location>
</feature>
<evidence type="ECO:0000259" key="3">
    <source>
        <dbReference type="Pfam" id="PF01571"/>
    </source>
</evidence>
<dbReference type="Proteomes" id="UP000197065">
    <property type="component" value="Unassembled WGS sequence"/>
</dbReference>
<dbReference type="Pfam" id="PF17806">
    <property type="entry name" value="SO_alpha_A3"/>
    <property type="match status" value="1"/>
</dbReference>
<dbReference type="Pfam" id="PF01571">
    <property type="entry name" value="GCV_T"/>
    <property type="match status" value="1"/>
</dbReference>
<feature type="domain" description="SoxA A3" evidence="5">
    <location>
        <begin position="504"/>
        <end position="588"/>
    </location>
</feature>
<comment type="similarity">
    <text evidence="1">Belongs to the GcvT family.</text>
</comment>
<dbReference type="PRINTS" id="PR00368">
    <property type="entry name" value="FADPNR"/>
</dbReference>
<dbReference type="InterPro" id="IPR013977">
    <property type="entry name" value="GcvT_C"/>
</dbReference>
<dbReference type="RefSeq" id="WP_088562293.1">
    <property type="nucleotide sequence ID" value="NZ_FYEH01000011.1"/>
</dbReference>
<gene>
    <name evidence="6" type="ORF">SAMN07250955_11199</name>
</gene>
<dbReference type="Pfam" id="PF08669">
    <property type="entry name" value="GCV_T_C"/>
    <property type="match status" value="1"/>
</dbReference>
<evidence type="ECO:0000259" key="4">
    <source>
        <dbReference type="Pfam" id="PF08669"/>
    </source>
</evidence>
<proteinExistence type="inferred from homology"/>
<name>A0A212RP27_9PROT</name>
<dbReference type="GO" id="GO:0008115">
    <property type="term" value="F:sarcosine oxidase activity"/>
    <property type="evidence" value="ECO:0007669"/>
    <property type="project" value="InterPro"/>
</dbReference>
<evidence type="ECO:0000256" key="2">
    <source>
        <dbReference type="ARBA" id="ARBA00023002"/>
    </source>
</evidence>
<dbReference type="EMBL" id="FYEH01000011">
    <property type="protein sequence ID" value="SNB74186.1"/>
    <property type="molecule type" value="Genomic_DNA"/>
</dbReference>
<organism evidence="6 7">
    <name type="scientific">Arboricoccus pini</name>
    <dbReference type="NCBI Taxonomy" id="1963835"/>
    <lineage>
        <taxon>Bacteria</taxon>
        <taxon>Pseudomonadati</taxon>
        <taxon>Pseudomonadota</taxon>
        <taxon>Alphaproteobacteria</taxon>
        <taxon>Geminicoccales</taxon>
        <taxon>Geminicoccaceae</taxon>
        <taxon>Arboricoccus</taxon>
    </lineage>
</organism>
<dbReference type="InterPro" id="IPR006277">
    <property type="entry name" value="Sarcosine_oxidase_asu"/>
</dbReference>
<dbReference type="PIRSF" id="PIRSF037980">
    <property type="entry name" value="SoxA"/>
    <property type="match status" value="1"/>
</dbReference>
<dbReference type="InterPro" id="IPR027266">
    <property type="entry name" value="TrmE/GcvT-like"/>
</dbReference>
<dbReference type="GO" id="GO:0046653">
    <property type="term" value="P:tetrahydrofolate metabolic process"/>
    <property type="evidence" value="ECO:0007669"/>
    <property type="project" value="InterPro"/>
</dbReference>
<dbReference type="InterPro" id="IPR028896">
    <property type="entry name" value="GcvT/YgfZ/DmdA"/>
</dbReference>
<dbReference type="InterPro" id="IPR042204">
    <property type="entry name" value="2Fe-2S-bd_N"/>
</dbReference>
<evidence type="ECO:0000256" key="1">
    <source>
        <dbReference type="ARBA" id="ARBA00008609"/>
    </source>
</evidence>
<dbReference type="InterPro" id="IPR041117">
    <property type="entry name" value="SoxA_A3"/>
</dbReference>
<dbReference type="AlphaFoldDB" id="A0A212RP27"/>
<dbReference type="SUPFAM" id="SSF51905">
    <property type="entry name" value="FAD/NAD(P)-binding domain"/>
    <property type="match status" value="1"/>
</dbReference>